<dbReference type="PATRIC" id="fig|1297742.4.peg.3565"/>
<dbReference type="EMBL" id="CP012109">
    <property type="protein sequence ID" value="AKQ66621.1"/>
    <property type="molecule type" value="Genomic_DNA"/>
</dbReference>
<dbReference type="RefSeq" id="WP_002639410.1">
    <property type="nucleotide sequence ID" value="NZ_CP012109.1"/>
</dbReference>
<dbReference type="AlphaFoldDB" id="A0A0H4WT08"/>
<protein>
    <submittedName>
        <fullName evidence="1">Uncharacterized protein</fullName>
    </submittedName>
</protein>
<gene>
    <name evidence="1" type="ORF">A176_003533</name>
</gene>
<proteinExistence type="predicted"/>
<dbReference type="eggNOG" id="COG3468">
    <property type="taxonomic scope" value="Bacteria"/>
</dbReference>
<dbReference type="KEGG" id="mym:A176_003533"/>
<dbReference type="PROSITE" id="PS51257">
    <property type="entry name" value="PROKAR_LIPOPROTEIN"/>
    <property type="match status" value="1"/>
</dbReference>
<organism evidence="1 2">
    <name type="scientific">Pseudomyxococcus hansupus</name>
    <dbReference type="NCBI Taxonomy" id="1297742"/>
    <lineage>
        <taxon>Bacteria</taxon>
        <taxon>Pseudomonadati</taxon>
        <taxon>Myxococcota</taxon>
        <taxon>Myxococcia</taxon>
        <taxon>Myxococcales</taxon>
        <taxon>Cystobacterineae</taxon>
        <taxon>Myxococcaceae</taxon>
        <taxon>Pseudomyxococcus</taxon>
    </lineage>
</organism>
<sequence>MKVSLISVGLLVGMAGVGCGGLDEAEAVDAPASLDAASEVTQGLSTQVTGSSQVTFIAMSGNETKPYDQSATSVVAYTRDSSTGTFTAYPGTGSADGTISVPNVPSGRVYLKLGSRYLVSTSRTFDLGSTAWGRDGTLVSQPTPLTVSATGMSPWQPEDYLDVYSLNAGAFGYAGSIATGRPLTGATSLSGLSFDYARLANPVLLDSSRGDLLSLAQMRSQTSANGVPYRGMHKVFLSSVTQVEGQPNSISGNFTQPAATGTFSVDWRRSAFEAMRTLVNPTAVSTYNEIWMSSRPAALSSAGAAISGPPLLVKLNPDSLRTDIVTGSMTYNNPLPATWQKVASASAGFTKSYALGTATPYTMNVDIRVEQEESAFTAAPVEPLVGPVVAPLVNTRGAFQNLTGVGVDASLRWSKPSVGTATNYVVNIYRLGTSNGATTASRVAMLHTDLQSVHLPPDVLRPGGTYFAEIQSWYQPGSNLATSPFKRALPRARASVLTGMFSP</sequence>
<dbReference type="STRING" id="1297742.A176_003533"/>
<keyword evidence="2" id="KW-1185">Reference proteome</keyword>
<dbReference type="Proteomes" id="UP000009026">
    <property type="component" value="Chromosome"/>
</dbReference>
<reference evidence="1 2" key="1">
    <citation type="journal article" date="2016" name="PLoS ONE">
        <title>Complete Genome Sequence and Comparative Genomics of a Novel Myxobacterium Myxococcus hansupus.</title>
        <authorList>
            <person name="Sharma G."/>
            <person name="Narwani T."/>
            <person name="Subramanian S."/>
        </authorList>
    </citation>
    <scope>NUCLEOTIDE SEQUENCE [LARGE SCALE GENOMIC DNA]</scope>
    <source>
        <strain evidence="2">mixupus</strain>
    </source>
</reference>
<evidence type="ECO:0000313" key="2">
    <source>
        <dbReference type="Proteomes" id="UP000009026"/>
    </source>
</evidence>
<evidence type="ECO:0000313" key="1">
    <source>
        <dbReference type="EMBL" id="AKQ66621.1"/>
    </source>
</evidence>
<accession>A0A0H4WT08</accession>
<dbReference type="OrthoDB" id="5377973at2"/>
<name>A0A0H4WT08_9BACT</name>